<feature type="region of interest" description="Disordered" evidence="1">
    <location>
        <begin position="106"/>
        <end position="133"/>
    </location>
</feature>
<evidence type="ECO:0000313" key="4">
    <source>
        <dbReference type="Proteomes" id="UP001642409"/>
    </source>
</evidence>
<comment type="caution">
    <text evidence="2">The sequence shown here is derived from an EMBL/GenBank/DDBJ whole genome shotgun (WGS) entry which is preliminary data.</text>
</comment>
<feature type="compositionally biased region" description="Basic and acidic residues" evidence="1">
    <location>
        <begin position="116"/>
        <end position="127"/>
    </location>
</feature>
<dbReference type="EMBL" id="CAXDID020000714">
    <property type="protein sequence ID" value="CAL6111647.1"/>
    <property type="molecule type" value="Genomic_DNA"/>
</dbReference>
<dbReference type="Proteomes" id="UP001642409">
    <property type="component" value="Unassembled WGS sequence"/>
</dbReference>
<reference evidence="3 4" key="2">
    <citation type="submission" date="2024-07" db="EMBL/GenBank/DDBJ databases">
        <authorList>
            <person name="Akdeniz Z."/>
        </authorList>
    </citation>
    <scope>NUCLEOTIDE SEQUENCE [LARGE SCALE GENOMIC DNA]</scope>
</reference>
<keyword evidence="4" id="KW-1185">Reference proteome</keyword>
<evidence type="ECO:0000313" key="3">
    <source>
        <dbReference type="EMBL" id="CAL6111647.1"/>
    </source>
</evidence>
<proteinExistence type="predicted"/>
<evidence type="ECO:0000313" key="2">
    <source>
        <dbReference type="EMBL" id="CAI9970360.1"/>
    </source>
</evidence>
<gene>
    <name evidence="2" type="ORF">HINF_LOCUS58005</name>
    <name evidence="3" type="ORF">HINF_LOCUS76519</name>
</gene>
<dbReference type="AlphaFoldDB" id="A0AA86USW6"/>
<protein>
    <submittedName>
        <fullName evidence="3">Hypothetical_protein</fullName>
    </submittedName>
</protein>
<evidence type="ECO:0000256" key="1">
    <source>
        <dbReference type="SAM" id="MobiDB-lite"/>
    </source>
</evidence>
<name>A0AA86USW6_9EUKA</name>
<dbReference type="EMBL" id="CATOUU010001070">
    <property type="protein sequence ID" value="CAI9970360.1"/>
    <property type="molecule type" value="Genomic_DNA"/>
</dbReference>
<sequence>MKLQIVILSVQLRWQAHQSKVQSQQSKQIHTLKFRQAQIQTTSNNCAELNPENEIDQKDFKGIDERTNLRSRRLARKTVLGPRPDSEREGKWESAQVFLHHRIQSEMKQIGNQRKRQNEQEEQKVIENRALNN</sequence>
<reference evidence="2" key="1">
    <citation type="submission" date="2023-06" db="EMBL/GenBank/DDBJ databases">
        <authorList>
            <person name="Kurt Z."/>
        </authorList>
    </citation>
    <scope>NUCLEOTIDE SEQUENCE</scope>
</reference>
<organism evidence="2">
    <name type="scientific">Hexamita inflata</name>
    <dbReference type="NCBI Taxonomy" id="28002"/>
    <lineage>
        <taxon>Eukaryota</taxon>
        <taxon>Metamonada</taxon>
        <taxon>Diplomonadida</taxon>
        <taxon>Hexamitidae</taxon>
        <taxon>Hexamitinae</taxon>
        <taxon>Hexamita</taxon>
    </lineage>
</organism>
<accession>A0AA86USW6</accession>